<feature type="signal peptide" evidence="1">
    <location>
        <begin position="1"/>
        <end position="26"/>
    </location>
</feature>
<keyword evidence="3" id="KW-1185">Reference proteome</keyword>
<organism evidence="2 3">
    <name type="scientific">Thalassoglobus polymorphus</name>
    <dbReference type="NCBI Taxonomy" id="2527994"/>
    <lineage>
        <taxon>Bacteria</taxon>
        <taxon>Pseudomonadati</taxon>
        <taxon>Planctomycetota</taxon>
        <taxon>Planctomycetia</taxon>
        <taxon>Planctomycetales</taxon>
        <taxon>Planctomycetaceae</taxon>
        <taxon>Thalassoglobus</taxon>
    </lineage>
</organism>
<proteinExistence type="predicted"/>
<dbReference type="RefSeq" id="WP_145203576.1">
    <property type="nucleotide sequence ID" value="NZ_CP036267.1"/>
</dbReference>
<keyword evidence="1" id="KW-0732">Signal</keyword>
<evidence type="ECO:0000313" key="2">
    <source>
        <dbReference type="EMBL" id="QDT34898.1"/>
    </source>
</evidence>
<feature type="chain" id="PRO_5022092748" description="Secreted protein" evidence="1">
    <location>
        <begin position="27"/>
        <end position="248"/>
    </location>
</feature>
<name>A0A517QTI7_9PLAN</name>
<evidence type="ECO:0000256" key="1">
    <source>
        <dbReference type="SAM" id="SignalP"/>
    </source>
</evidence>
<evidence type="ECO:0008006" key="4">
    <source>
        <dbReference type="Google" id="ProtNLM"/>
    </source>
</evidence>
<dbReference type="AlphaFoldDB" id="A0A517QTI7"/>
<dbReference type="OrthoDB" id="211632at2"/>
<accession>A0A517QTI7</accession>
<dbReference type="EMBL" id="CP036267">
    <property type="protein sequence ID" value="QDT34898.1"/>
    <property type="molecule type" value="Genomic_DNA"/>
</dbReference>
<sequence length="248" mass="26861" precursor="true">MMTLVRSWSLRFVAASLVLATVPVSAEDAEGVVRLGQSESAGVVRVSDQSQPEFTYRGQSDEIQQVSACKTCPTSDGYASDGYVTDGYVTDGYVTDGYVTDGYVTDGYATCEPGPYLCANSKVGQWLSMNMFFLRLRNQQRCNTLKASCRADIAEKKAYLRCKFGYFCPTGPDGKGAPPWGKYSMVYPVNPNYFDSRDGQVYAAPGHGGPVSVPLAPNVNHTYNYGWGIPSSRLTPVAHPLTPGVPTP</sequence>
<evidence type="ECO:0000313" key="3">
    <source>
        <dbReference type="Proteomes" id="UP000315724"/>
    </source>
</evidence>
<dbReference type="Proteomes" id="UP000315724">
    <property type="component" value="Chromosome"/>
</dbReference>
<gene>
    <name evidence="2" type="ORF">Mal48_41710</name>
</gene>
<reference evidence="2 3" key="1">
    <citation type="submission" date="2019-02" db="EMBL/GenBank/DDBJ databases">
        <title>Deep-cultivation of Planctomycetes and their phenomic and genomic characterization uncovers novel biology.</title>
        <authorList>
            <person name="Wiegand S."/>
            <person name="Jogler M."/>
            <person name="Boedeker C."/>
            <person name="Pinto D."/>
            <person name="Vollmers J."/>
            <person name="Rivas-Marin E."/>
            <person name="Kohn T."/>
            <person name="Peeters S.H."/>
            <person name="Heuer A."/>
            <person name="Rast P."/>
            <person name="Oberbeckmann S."/>
            <person name="Bunk B."/>
            <person name="Jeske O."/>
            <person name="Meyerdierks A."/>
            <person name="Storesund J.E."/>
            <person name="Kallscheuer N."/>
            <person name="Luecker S."/>
            <person name="Lage O.M."/>
            <person name="Pohl T."/>
            <person name="Merkel B.J."/>
            <person name="Hornburger P."/>
            <person name="Mueller R.-W."/>
            <person name="Bruemmer F."/>
            <person name="Labrenz M."/>
            <person name="Spormann A.M."/>
            <person name="Op den Camp H."/>
            <person name="Overmann J."/>
            <person name="Amann R."/>
            <person name="Jetten M.S.M."/>
            <person name="Mascher T."/>
            <person name="Medema M.H."/>
            <person name="Devos D.P."/>
            <person name="Kaster A.-K."/>
            <person name="Ovreas L."/>
            <person name="Rohde M."/>
            <person name="Galperin M.Y."/>
            <person name="Jogler C."/>
        </authorList>
    </citation>
    <scope>NUCLEOTIDE SEQUENCE [LARGE SCALE GENOMIC DNA]</scope>
    <source>
        <strain evidence="2 3">Mal48</strain>
    </source>
</reference>
<dbReference type="KEGG" id="tpol:Mal48_41710"/>
<protein>
    <recommendedName>
        <fullName evidence="4">Secreted protein</fullName>
    </recommendedName>
</protein>